<sequence length="353" mass="38549">MTVPTRIADRFDAVQAALLCSVCGGQRHYVPEIGGLRCDSCGTESAISDEAHPDPRLEQAYDPSDWEAEPPEVDHAHRCETCGGEVVFVGRAVSERCPYCDGAVVLFGGHAHFVPSGLIPFGNSRNQVMDKMAAWLHGRWAAPSDLATRAQDGHLAAVYAPFWTFDASKAIDYTGAKRSGRGKNARSTMVSGHLFMNFDDVIIAASDHVTPALRDGIMHGFDPNWLRPYRPEYLAGFAAELHGTRVSEGLTALRRDLKVKIEKRIRDKIGGNVNQVTYRAQTSDIRFRRVLLPLWILHYHYGGKPKRIVVSGIDGRCFGERPYSFGKLLAYSAAVVLGAFVLGAVIGAGLAPG</sequence>
<keyword evidence="1" id="KW-0472">Membrane</keyword>
<dbReference type="EMBL" id="FWFJ01000003">
    <property type="protein sequence ID" value="SLN17709.1"/>
    <property type="molecule type" value="Genomic_DNA"/>
</dbReference>
<dbReference type="AlphaFoldDB" id="A0A1X6YD94"/>
<gene>
    <name evidence="2" type="ORF">ROG8370_00520</name>
</gene>
<dbReference type="RefSeq" id="WP_085825514.1">
    <property type="nucleotide sequence ID" value="NZ_FWFJ01000003.1"/>
</dbReference>
<evidence type="ECO:0008006" key="4">
    <source>
        <dbReference type="Google" id="ProtNLM"/>
    </source>
</evidence>
<dbReference type="OrthoDB" id="3182597at2"/>
<keyword evidence="1" id="KW-1133">Transmembrane helix</keyword>
<proteinExistence type="predicted"/>
<evidence type="ECO:0000313" key="2">
    <source>
        <dbReference type="EMBL" id="SLN17709.1"/>
    </source>
</evidence>
<reference evidence="3" key="1">
    <citation type="submission" date="2017-03" db="EMBL/GenBank/DDBJ databases">
        <authorList>
            <person name="Rodrigo-Torres L."/>
            <person name="Arahal R.D."/>
            <person name="Lucena T."/>
        </authorList>
    </citation>
    <scope>NUCLEOTIDE SEQUENCE [LARGE SCALE GENOMIC DNA]</scope>
    <source>
        <strain evidence="3">CECT 8370</strain>
    </source>
</reference>
<evidence type="ECO:0000313" key="3">
    <source>
        <dbReference type="Proteomes" id="UP000194012"/>
    </source>
</evidence>
<name>A0A1X6YD94_9RHOB</name>
<keyword evidence="1" id="KW-0812">Transmembrane</keyword>
<evidence type="ECO:0000256" key="1">
    <source>
        <dbReference type="SAM" id="Phobius"/>
    </source>
</evidence>
<keyword evidence="3" id="KW-1185">Reference proteome</keyword>
<protein>
    <recommendedName>
        <fullName evidence="4">RRN7-type domain-containing protein</fullName>
    </recommendedName>
</protein>
<dbReference type="Proteomes" id="UP000194012">
    <property type="component" value="Unassembled WGS sequence"/>
</dbReference>
<organism evidence="2 3">
    <name type="scientific">Roseovarius gaetbuli</name>
    <dbReference type="NCBI Taxonomy" id="1356575"/>
    <lineage>
        <taxon>Bacteria</taxon>
        <taxon>Pseudomonadati</taxon>
        <taxon>Pseudomonadota</taxon>
        <taxon>Alphaproteobacteria</taxon>
        <taxon>Rhodobacterales</taxon>
        <taxon>Roseobacteraceae</taxon>
        <taxon>Roseovarius</taxon>
    </lineage>
</organism>
<feature type="transmembrane region" description="Helical" evidence="1">
    <location>
        <begin position="328"/>
        <end position="351"/>
    </location>
</feature>
<accession>A0A1X6YD94</accession>